<keyword evidence="9" id="KW-1185">Reference proteome</keyword>
<feature type="transmembrane region" description="Helical" evidence="6">
    <location>
        <begin position="96"/>
        <end position="115"/>
    </location>
</feature>
<keyword evidence="3 6" id="KW-0812">Transmembrane</keyword>
<protein>
    <submittedName>
        <fullName evidence="8">MFS transporter</fullName>
    </submittedName>
</protein>
<feature type="transmembrane region" description="Helical" evidence="6">
    <location>
        <begin position="153"/>
        <end position="177"/>
    </location>
</feature>
<feature type="transmembrane region" description="Helical" evidence="6">
    <location>
        <begin position="189"/>
        <end position="211"/>
    </location>
</feature>
<dbReference type="SUPFAM" id="SSF103473">
    <property type="entry name" value="MFS general substrate transporter"/>
    <property type="match status" value="1"/>
</dbReference>
<name>A0A1L1P8N4_9BURK</name>
<feature type="transmembrane region" description="Helical" evidence="6">
    <location>
        <begin position="349"/>
        <end position="368"/>
    </location>
</feature>
<feature type="transmembrane region" description="Helical" evidence="6">
    <location>
        <begin position="26"/>
        <end position="44"/>
    </location>
</feature>
<dbReference type="STRING" id="754502.BJG93_23940"/>
<dbReference type="InterPro" id="IPR020846">
    <property type="entry name" value="MFS_dom"/>
</dbReference>
<evidence type="ECO:0000256" key="6">
    <source>
        <dbReference type="SAM" id="Phobius"/>
    </source>
</evidence>
<dbReference type="PANTHER" id="PTHR43791:SF36">
    <property type="entry name" value="TRANSPORTER, PUTATIVE (AFU_ORTHOLOGUE AFUA_6G08340)-RELATED"/>
    <property type="match status" value="1"/>
</dbReference>
<feature type="transmembrane region" description="Helical" evidence="6">
    <location>
        <begin position="257"/>
        <end position="278"/>
    </location>
</feature>
<dbReference type="Pfam" id="PF07690">
    <property type="entry name" value="MFS_1"/>
    <property type="match status" value="1"/>
</dbReference>
<dbReference type="OrthoDB" id="5441967at2"/>
<evidence type="ECO:0000313" key="8">
    <source>
        <dbReference type="EMBL" id="APA88417.1"/>
    </source>
</evidence>
<feature type="transmembrane region" description="Helical" evidence="6">
    <location>
        <begin position="121"/>
        <end position="146"/>
    </location>
</feature>
<evidence type="ECO:0000256" key="1">
    <source>
        <dbReference type="ARBA" id="ARBA00004141"/>
    </source>
</evidence>
<evidence type="ECO:0000256" key="4">
    <source>
        <dbReference type="ARBA" id="ARBA00022989"/>
    </source>
</evidence>
<dbReference type="RefSeq" id="WP_027195900.1">
    <property type="nucleotide sequence ID" value="NZ_CP017562.2"/>
</dbReference>
<dbReference type="GO" id="GO:0022857">
    <property type="term" value="F:transmembrane transporter activity"/>
    <property type="evidence" value="ECO:0007669"/>
    <property type="project" value="InterPro"/>
</dbReference>
<proteinExistence type="predicted"/>
<dbReference type="InterPro" id="IPR011701">
    <property type="entry name" value="MFS"/>
</dbReference>
<feature type="transmembrane region" description="Helical" evidence="6">
    <location>
        <begin position="380"/>
        <end position="402"/>
    </location>
</feature>
<feature type="transmembrane region" description="Helical" evidence="6">
    <location>
        <begin position="290"/>
        <end position="312"/>
    </location>
</feature>
<evidence type="ECO:0000256" key="3">
    <source>
        <dbReference type="ARBA" id="ARBA00022692"/>
    </source>
</evidence>
<keyword evidence="5 6" id="KW-0472">Membrane</keyword>
<sequence length="441" mass="48384">MQHSLDGDAIRQVAPVTADHLMFQKVAWRIIPFLFLCYVVSFLDRINIGFAQLQMKHDLGFSDAMYGLGAAVFYVGYVLCEVPSNILLARYGARKTFMRIMLLWGIASMCMMFVSKPAHFYILRFMLGVFEAGFFPGIVLYLTYWFPANRRAAVISVFFAGVAVAGVLGGLFSGWIMRDMNGVMGLFGWQWMFAIEGAPAVILAFLTWRYLVDKPHHANWLTQEEKDRLLALCAQGQAKDSKHDGRSFAAALLNPRVYLFAFIYFSLTCASLTLNFWMPLMIRDFGIKDVVSVSLYTVVPNAIGAIGLVLIARRSDRTGERRKHFAFCTIGGGLALAALTLHLNSFPAMLAILSLAAVLIFAALPIFWSVPTSYLSGKAAASGIAFISSIGITSGIVSPWVIGQIRTSTGSMDLAVYLLASLLVLSGLALMVGIKAQAVKA</sequence>
<dbReference type="EMBL" id="CP017562">
    <property type="protein sequence ID" value="APA88417.1"/>
    <property type="molecule type" value="Genomic_DNA"/>
</dbReference>
<dbReference type="PANTHER" id="PTHR43791">
    <property type="entry name" value="PERMEASE-RELATED"/>
    <property type="match status" value="1"/>
</dbReference>
<dbReference type="InterPro" id="IPR036259">
    <property type="entry name" value="MFS_trans_sf"/>
</dbReference>
<feature type="domain" description="Major facilitator superfamily (MFS) profile" evidence="7">
    <location>
        <begin position="30"/>
        <end position="438"/>
    </location>
</feature>
<evidence type="ECO:0000313" key="9">
    <source>
        <dbReference type="Proteomes" id="UP000179860"/>
    </source>
</evidence>
<keyword evidence="4 6" id="KW-1133">Transmembrane helix</keyword>
<dbReference type="PROSITE" id="PS50850">
    <property type="entry name" value="MFS"/>
    <property type="match status" value="1"/>
</dbReference>
<gene>
    <name evidence="8" type="ORF">BJG93_23940</name>
</gene>
<dbReference type="CDD" id="cd17319">
    <property type="entry name" value="MFS_ExuT_GudP_like"/>
    <property type="match status" value="1"/>
</dbReference>
<evidence type="ECO:0000256" key="2">
    <source>
        <dbReference type="ARBA" id="ARBA00022448"/>
    </source>
</evidence>
<keyword evidence="2" id="KW-0813">Transport</keyword>
<dbReference type="AlphaFoldDB" id="A0A1L1P8N4"/>
<accession>A0A1L1P8N4</accession>
<dbReference type="GO" id="GO:0016020">
    <property type="term" value="C:membrane"/>
    <property type="evidence" value="ECO:0007669"/>
    <property type="project" value="UniProtKB-SubCell"/>
</dbReference>
<dbReference type="FunFam" id="1.20.1250.20:FF:000018">
    <property type="entry name" value="MFS transporter permease"/>
    <property type="match status" value="1"/>
</dbReference>
<feature type="transmembrane region" description="Helical" evidence="6">
    <location>
        <begin position="324"/>
        <end position="343"/>
    </location>
</feature>
<dbReference type="Gene3D" id="1.20.1250.20">
    <property type="entry name" value="MFS general substrate transporter like domains"/>
    <property type="match status" value="2"/>
</dbReference>
<dbReference type="Proteomes" id="UP000179860">
    <property type="component" value="Chromosome 2"/>
</dbReference>
<feature type="transmembrane region" description="Helical" evidence="6">
    <location>
        <begin position="64"/>
        <end position="84"/>
    </location>
</feature>
<evidence type="ECO:0000259" key="7">
    <source>
        <dbReference type="PROSITE" id="PS50850"/>
    </source>
</evidence>
<comment type="subcellular location">
    <subcellularLocation>
        <location evidence="1">Membrane</location>
        <topology evidence="1">Multi-pass membrane protein</topology>
    </subcellularLocation>
</comment>
<reference evidence="8" key="2">
    <citation type="submission" date="2021-06" db="EMBL/GenBank/DDBJ databases">
        <authorList>
            <person name="Rogers T.H."/>
            <person name="Ramsay J.P."/>
            <person name="Wang P."/>
            <person name="Terpolilli J."/>
        </authorList>
    </citation>
    <scope>NUCLEOTIDE SEQUENCE</scope>
    <source>
        <strain evidence="8">WSM5005</strain>
    </source>
</reference>
<feature type="transmembrane region" description="Helical" evidence="6">
    <location>
        <begin position="414"/>
        <end position="434"/>
    </location>
</feature>
<reference evidence="8" key="1">
    <citation type="submission" date="2016-09" db="EMBL/GenBank/DDBJ databases">
        <title>The Complete Genome of Burkholderia sprentiae wsm5005.</title>
        <authorList>
            <person name="De Meyer S."/>
            <person name="Wang P."/>
            <person name="Terpolilli J."/>
        </authorList>
    </citation>
    <scope>NUCLEOTIDE SEQUENCE [LARGE SCALE GENOMIC DNA]</scope>
    <source>
        <strain evidence="8">WSM5005</strain>
    </source>
</reference>
<organism evidence="8 9">
    <name type="scientific">Paraburkholderia sprentiae WSM5005</name>
    <dbReference type="NCBI Taxonomy" id="754502"/>
    <lineage>
        <taxon>Bacteria</taxon>
        <taxon>Pseudomonadati</taxon>
        <taxon>Pseudomonadota</taxon>
        <taxon>Betaproteobacteria</taxon>
        <taxon>Burkholderiales</taxon>
        <taxon>Burkholderiaceae</taxon>
        <taxon>Paraburkholderia</taxon>
    </lineage>
</organism>
<dbReference type="KEGG" id="pspw:BJG93_23940"/>
<evidence type="ECO:0000256" key="5">
    <source>
        <dbReference type="ARBA" id="ARBA00023136"/>
    </source>
</evidence>